<evidence type="ECO:0000256" key="1">
    <source>
        <dbReference type="ARBA" id="ARBA00023015"/>
    </source>
</evidence>
<name>A0NPA2_ROSAI</name>
<dbReference type="Proteomes" id="UP000004848">
    <property type="component" value="Unassembled WGS sequence"/>
</dbReference>
<protein>
    <recommendedName>
        <fullName evidence="4">HTH araC/xylS-type domain-containing protein</fullName>
    </recommendedName>
</protein>
<accession>A0NPA2</accession>
<evidence type="ECO:0000256" key="2">
    <source>
        <dbReference type="ARBA" id="ARBA00023125"/>
    </source>
</evidence>
<keyword evidence="3" id="KW-0804">Transcription</keyword>
<comment type="caution">
    <text evidence="5">The sequence shown here is derived from an EMBL/GenBank/DDBJ whole genome shotgun (WGS) entry which is preliminary data.</text>
</comment>
<dbReference type="AlphaFoldDB" id="A0NPA2"/>
<dbReference type="InterPro" id="IPR050204">
    <property type="entry name" value="AraC_XylS_family_regulators"/>
</dbReference>
<evidence type="ECO:0000313" key="6">
    <source>
        <dbReference type="Proteomes" id="UP000004848"/>
    </source>
</evidence>
<reference evidence="5 6" key="1">
    <citation type="submission" date="2006-05" db="EMBL/GenBank/DDBJ databases">
        <authorList>
            <person name="King G."/>
            <person name="Ferriera S."/>
            <person name="Johnson J."/>
            <person name="Kravitz S."/>
            <person name="Beeson K."/>
            <person name="Sutton G."/>
            <person name="Rogers Y.-H."/>
            <person name="Friedman R."/>
            <person name="Frazier M."/>
            <person name="Venter J.C."/>
        </authorList>
    </citation>
    <scope>NUCLEOTIDE SEQUENCE [LARGE SCALE GENOMIC DNA]</scope>
    <source>
        <strain evidence="6">ATCC 25650 / DSM 13394 / JCM 20685 / NBRC 16684 / NCIMB 2208 / IAM 12614 / B1</strain>
    </source>
</reference>
<dbReference type="Gene3D" id="1.10.10.60">
    <property type="entry name" value="Homeodomain-like"/>
    <property type="match status" value="1"/>
</dbReference>
<dbReference type="InterPro" id="IPR018060">
    <property type="entry name" value="HTH_AraC"/>
</dbReference>
<dbReference type="EMBL" id="AAUW01000003">
    <property type="protein sequence ID" value="EAV45265.1"/>
    <property type="molecule type" value="Genomic_DNA"/>
</dbReference>
<dbReference type="PANTHER" id="PTHR46796">
    <property type="entry name" value="HTH-TYPE TRANSCRIPTIONAL ACTIVATOR RHAS-RELATED"/>
    <property type="match status" value="1"/>
</dbReference>
<gene>
    <name evidence="5" type="ORF">SIAM614_18109</name>
</gene>
<dbReference type="GO" id="GO:0003700">
    <property type="term" value="F:DNA-binding transcription factor activity"/>
    <property type="evidence" value="ECO:0007669"/>
    <property type="project" value="InterPro"/>
</dbReference>
<dbReference type="eggNOG" id="COG2207">
    <property type="taxonomic scope" value="Bacteria"/>
</dbReference>
<keyword evidence="2" id="KW-0238">DNA-binding</keyword>
<organism evidence="5 6">
    <name type="scientific">Roseibium aggregatum (strain ATCC 25650 / DSM 13394 / JCM 20685 / NBRC 16684 / NCIMB 2208 / IAM 12614 / B1)</name>
    <name type="common">Stappia aggregata</name>
    <dbReference type="NCBI Taxonomy" id="384765"/>
    <lineage>
        <taxon>Bacteria</taxon>
        <taxon>Pseudomonadati</taxon>
        <taxon>Pseudomonadota</taxon>
        <taxon>Alphaproteobacteria</taxon>
        <taxon>Hyphomicrobiales</taxon>
        <taxon>Stappiaceae</taxon>
        <taxon>Roseibium</taxon>
    </lineage>
</organism>
<dbReference type="SMART" id="SM00342">
    <property type="entry name" value="HTH_ARAC"/>
    <property type="match status" value="1"/>
</dbReference>
<feature type="domain" description="HTH araC/xylS-type" evidence="4">
    <location>
        <begin position="125"/>
        <end position="207"/>
    </location>
</feature>
<evidence type="ECO:0000259" key="4">
    <source>
        <dbReference type="PROSITE" id="PS01124"/>
    </source>
</evidence>
<keyword evidence="1" id="KW-0805">Transcription regulation</keyword>
<evidence type="ECO:0000313" key="5">
    <source>
        <dbReference type="EMBL" id="EAV45265.1"/>
    </source>
</evidence>
<dbReference type="InterPro" id="IPR009057">
    <property type="entry name" value="Homeodomain-like_sf"/>
</dbReference>
<dbReference type="GO" id="GO:0043565">
    <property type="term" value="F:sequence-specific DNA binding"/>
    <property type="evidence" value="ECO:0007669"/>
    <property type="project" value="InterPro"/>
</dbReference>
<proteinExistence type="predicted"/>
<sequence>MHRPADKDLVMSGTDRFEKWHHRNDRAENALIFPDGCRDVLVVHEPGKREKVLLTDLDFQPRVSELAEGTEITGFRLRPGAVVTDEVLLAVARDCAQVEELLGNALDEVNDLDDVIVALTLPMATVEQVSKQAGVSLRTLQRRFREYGLPSPEYWRLLARARRAAGLLASERPLVEIASACGFSDQAHMTRDLRRWFGGSPAQIRRDPYCLSLLTQPALGNWTGEQISTR</sequence>
<dbReference type="SUPFAM" id="SSF46689">
    <property type="entry name" value="Homeodomain-like"/>
    <property type="match status" value="1"/>
</dbReference>
<dbReference type="PROSITE" id="PS01124">
    <property type="entry name" value="HTH_ARAC_FAMILY_2"/>
    <property type="match status" value="1"/>
</dbReference>
<evidence type="ECO:0000256" key="3">
    <source>
        <dbReference type="ARBA" id="ARBA00023163"/>
    </source>
</evidence>
<dbReference type="Pfam" id="PF12833">
    <property type="entry name" value="HTH_18"/>
    <property type="match status" value="1"/>
</dbReference>